<protein>
    <submittedName>
        <fullName evidence="2">Uncharacterized protein</fullName>
    </submittedName>
</protein>
<keyword evidence="3" id="KW-1185">Reference proteome</keyword>
<reference evidence="2 3" key="1">
    <citation type="journal article" date="2012" name="J. Bacteriol.">
        <title>Genome sequence of the model hyperthermophilic archaeon Thermococcus litoralis NS-C.</title>
        <authorList>
            <person name="Gardner A.F."/>
            <person name="Kumar S."/>
            <person name="Perler F.B."/>
        </authorList>
    </citation>
    <scope>NUCLEOTIDE SEQUENCE [LARGE SCALE GENOMIC DNA]</scope>
    <source>
        <strain evidence="3">ATCC 51850 / DSM 5473 / JCM 8560 / NS-C</strain>
    </source>
</reference>
<dbReference type="RefSeq" id="WP_004067336.1">
    <property type="nucleotide sequence ID" value="NC_022084.1"/>
</dbReference>
<feature type="transmembrane region" description="Helical" evidence="1">
    <location>
        <begin position="12"/>
        <end position="36"/>
    </location>
</feature>
<evidence type="ECO:0000313" key="3">
    <source>
        <dbReference type="Proteomes" id="UP000015502"/>
    </source>
</evidence>
<evidence type="ECO:0000256" key="1">
    <source>
        <dbReference type="SAM" id="Phobius"/>
    </source>
</evidence>
<dbReference type="GeneID" id="16549343"/>
<dbReference type="Proteomes" id="UP000015502">
    <property type="component" value="Chromosome"/>
</dbReference>
<keyword evidence="1" id="KW-0812">Transmembrane</keyword>
<dbReference type="AlphaFoldDB" id="H3ZLM1"/>
<dbReference type="PaxDb" id="523849-OCC_01479"/>
<dbReference type="PANTHER" id="PTHR35337:SF1">
    <property type="entry name" value="SLR1478 PROTEIN"/>
    <property type="match status" value="1"/>
</dbReference>
<name>H3ZLM1_THELN</name>
<keyword evidence="1" id="KW-1133">Transmembrane helix</keyword>
<dbReference type="KEGG" id="tlt:OCC_01479"/>
<dbReference type="STRING" id="523849.OCC_01479"/>
<feature type="transmembrane region" description="Helical" evidence="1">
    <location>
        <begin position="57"/>
        <end position="75"/>
    </location>
</feature>
<accession>H3ZLM1</accession>
<gene>
    <name evidence="2" type="ORF">OCC_01479</name>
</gene>
<evidence type="ECO:0000313" key="2">
    <source>
        <dbReference type="EMBL" id="EHR79159.1"/>
    </source>
</evidence>
<dbReference type="PANTHER" id="PTHR35337">
    <property type="entry name" value="SLR1478 PROTEIN"/>
    <property type="match status" value="1"/>
</dbReference>
<sequence length="88" mass="9722">MILNDVTTFLLLILPYGIFEIPALIIAGAAGFKIPYELLRFALGKKEEIITEEDTKEFFKLVGISIALIFIAAVIEAEITLKLAVHMA</sequence>
<dbReference type="EMBL" id="CP006670">
    <property type="protein sequence ID" value="EHR79159.1"/>
    <property type="molecule type" value="Genomic_DNA"/>
</dbReference>
<proteinExistence type="predicted"/>
<organism evidence="2 3">
    <name type="scientific">Thermococcus litoralis (strain ATCC 51850 / DSM 5473 / JCM 8560 / NS-C)</name>
    <dbReference type="NCBI Taxonomy" id="523849"/>
    <lineage>
        <taxon>Archaea</taxon>
        <taxon>Methanobacteriati</taxon>
        <taxon>Methanobacteriota</taxon>
        <taxon>Thermococci</taxon>
        <taxon>Thermococcales</taxon>
        <taxon>Thermococcaceae</taxon>
        <taxon>Thermococcus</taxon>
    </lineage>
</organism>
<dbReference type="InterPro" id="IPR002798">
    <property type="entry name" value="SpoIIM-like"/>
</dbReference>
<dbReference type="Pfam" id="PF01944">
    <property type="entry name" value="SpoIIM"/>
    <property type="match status" value="1"/>
</dbReference>
<dbReference type="HOGENOM" id="CLU_176728_0_0_2"/>
<keyword evidence="1" id="KW-0472">Membrane</keyword>